<dbReference type="Proteomes" id="UP001271723">
    <property type="component" value="Unassembled WGS sequence"/>
</dbReference>
<gene>
    <name evidence="1" type="ORF">PV517_33975</name>
</gene>
<evidence type="ECO:0000313" key="1">
    <source>
        <dbReference type="EMBL" id="MDX2913662.1"/>
    </source>
</evidence>
<proteinExistence type="predicted"/>
<dbReference type="RefSeq" id="WP_086759909.1">
    <property type="nucleotide sequence ID" value="NZ_JAGJBZ010000003.1"/>
</dbReference>
<organism evidence="1 2">
    <name type="scientific">Streptomyces griseiscabiei</name>
    <dbReference type="NCBI Taxonomy" id="2993540"/>
    <lineage>
        <taxon>Bacteria</taxon>
        <taxon>Bacillati</taxon>
        <taxon>Actinomycetota</taxon>
        <taxon>Actinomycetes</taxon>
        <taxon>Kitasatosporales</taxon>
        <taxon>Streptomycetaceae</taxon>
        <taxon>Streptomyces</taxon>
    </lineage>
</organism>
<dbReference type="EMBL" id="JARAVY010000016">
    <property type="protein sequence ID" value="MDX2913662.1"/>
    <property type="molecule type" value="Genomic_DNA"/>
</dbReference>
<evidence type="ECO:0008006" key="3">
    <source>
        <dbReference type="Google" id="ProtNLM"/>
    </source>
</evidence>
<comment type="caution">
    <text evidence="1">The sequence shown here is derived from an EMBL/GenBank/DDBJ whole genome shotgun (WGS) entry which is preliminary data.</text>
</comment>
<reference evidence="1 2" key="1">
    <citation type="journal article" date="2023" name="Microb. Genom.">
        <title>Mesoterricola silvestris gen. nov., sp. nov., Mesoterricola sediminis sp. nov., Geothrix oryzae sp. nov., Geothrix edaphica sp. nov., Geothrix rubra sp. nov., and Geothrix limicola sp. nov., six novel members of Acidobacteriota isolated from soils.</title>
        <authorList>
            <person name="Weisberg A.J."/>
            <person name="Pearce E."/>
            <person name="Kramer C.G."/>
            <person name="Chang J.H."/>
            <person name="Clarke C.R."/>
        </authorList>
    </citation>
    <scope>NUCLEOTIDE SEQUENCE [LARGE SCALE GENOMIC DNA]</scope>
    <source>
        <strain evidence="1 2">NRRL_B-2795</strain>
    </source>
</reference>
<accession>A0ABU4LD17</accession>
<evidence type="ECO:0000313" key="2">
    <source>
        <dbReference type="Proteomes" id="UP001271723"/>
    </source>
</evidence>
<keyword evidence="2" id="KW-1185">Reference proteome</keyword>
<protein>
    <recommendedName>
        <fullName evidence="3">Secreted protein</fullName>
    </recommendedName>
</protein>
<sequence>MTVSIIHALALWVLGVFAPGTGRRRAGTCPAWQAPARMPEAPGAAEPWPPVRRSPYGLEEPLPGEATAVVRPYVVLAERERAQECERARQRRRRVAMVLAADFGIDLDLHVVGAEAVAG</sequence>
<name>A0ABU4LD17_9ACTN</name>